<dbReference type="InterPro" id="IPR013830">
    <property type="entry name" value="SGNH_hydro"/>
</dbReference>
<evidence type="ECO:0000313" key="2">
    <source>
        <dbReference type="EMBL" id="MCZ4552905.1"/>
    </source>
</evidence>
<dbReference type="PANTHER" id="PTHR43784:SF2">
    <property type="entry name" value="GDSL-LIKE LIPASE_ACYLHYDROLASE, PUTATIVE (AFU_ORTHOLOGUE AFUA_2G00820)-RELATED"/>
    <property type="match status" value="1"/>
</dbReference>
<feature type="domain" description="SGNH hydrolase-type esterase" evidence="1">
    <location>
        <begin position="15"/>
        <end position="187"/>
    </location>
</feature>
<reference evidence="2" key="1">
    <citation type="submission" date="2022-12" db="EMBL/GenBank/DDBJ databases">
        <authorList>
            <person name="Krivoruchko A.V."/>
            <person name="Elkin A."/>
        </authorList>
    </citation>
    <scope>NUCLEOTIDE SEQUENCE</scope>
    <source>
        <strain evidence="2">IEGM 1388</strain>
    </source>
</reference>
<evidence type="ECO:0000259" key="1">
    <source>
        <dbReference type="Pfam" id="PF13472"/>
    </source>
</evidence>
<comment type="caution">
    <text evidence="2">The sequence shown here is derived from an EMBL/GenBank/DDBJ whole genome shotgun (WGS) entry which is preliminary data.</text>
</comment>
<dbReference type="SUPFAM" id="SSF52266">
    <property type="entry name" value="SGNH hydrolase"/>
    <property type="match status" value="1"/>
</dbReference>
<dbReference type="InterPro" id="IPR053140">
    <property type="entry name" value="GDSL_Rv0518-like"/>
</dbReference>
<dbReference type="EMBL" id="JAPWIE010000007">
    <property type="protein sequence ID" value="MCZ4552905.1"/>
    <property type="molecule type" value="Genomic_DNA"/>
</dbReference>
<evidence type="ECO:0000313" key="3">
    <source>
        <dbReference type="Proteomes" id="UP001067235"/>
    </source>
</evidence>
<dbReference type="RefSeq" id="WP_084835153.1">
    <property type="nucleotide sequence ID" value="NZ_JAPWIE010000007.1"/>
</dbReference>
<keyword evidence="2" id="KW-0378">Hydrolase</keyword>
<dbReference type="Proteomes" id="UP001067235">
    <property type="component" value="Unassembled WGS sequence"/>
</dbReference>
<dbReference type="Pfam" id="PF13472">
    <property type="entry name" value="Lipase_GDSL_2"/>
    <property type="match status" value="1"/>
</dbReference>
<dbReference type="PANTHER" id="PTHR43784">
    <property type="entry name" value="GDSL-LIKE LIPASE/ACYLHYDROLASE, PUTATIVE (AFU_ORTHOLOGUE AFUA_2G00820)-RELATED"/>
    <property type="match status" value="1"/>
</dbReference>
<dbReference type="InterPro" id="IPR036514">
    <property type="entry name" value="SGNH_hydro_sf"/>
</dbReference>
<dbReference type="Gene3D" id="3.40.50.1110">
    <property type="entry name" value="SGNH hydrolase"/>
    <property type="match status" value="1"/>
</dbReference>
<sequence>MSEVSVPPTFKRFVALGDSFVEGVGDVEPRCPNGVRGWADRVAEVMARADPEFRYANLGIRGRVLSAVLGEQLEPALAMNPDLVAICAGANDLLRPSADIDALIEAYDEAIGRLQANGATVVTFTAYDTGGKSVFGALRGRFAVYNELLREVIERREVTLVDFWRMRVYSEPRMWEFDRLHMSTAGHVYMAIEVLRALGIDNDLMPVELGPAQRVSPTQRRRDSRQWTVEYAIPWVGRRLRGVSTGDTIRPKYPELTAMAPSES</sequence>
<keyword evidence="3" id="KW-1185">Reference proteome</keyword>
<protein>
    <submittedName>
        <fullName evidence="2">SGNH/GDSL hydrolase family protein</fullName>
    </submittedName>
</protein>
<dbReference type="GO" id="GO:0016787">
    <property type="term" value="F:hydrolase activity"/>
    <property type="evidence" value="ECO:0007669"/>
    <property type="project" value="UniProtKB-KW"/>
</dbReference>
<name>A0ABT4N0V3_GORRU</name>
<dbReference type="CDD" id="cd01832">
    <property type="entry name" value="SGNH_hydrolase_like_1"/>
    <property type="match status" value="1"/>
</dbReference>
<organism evidence="2 3">
    <name type="scientific">Gordonia rubripertincta</name>
    <name type="common">Rhodococcus corallinus</name>
    <dbReference type="NCBI Taxonomy" id="36822"/>
    <lineage>
        <taxon>Bacteria</taxon>
        <taxon>Bacillati</taxon>
        <taxon>Actinomycetota</taxon>
        <taxon>Actinomycetes</taxon>
        <taxon>Mycobacteriales</taxon>
        <taxon>Gordoniaceae</taxon>
        <taxon>Gordonia</taxon>
    </lineage>
</organism>
<accession>A0ABT4N0V3</accession>
<gene>
    <name evidence="2" type="ORF">O4213_23145</name>
</gene>
<proteinExistence type="predicted"/>